<dbReference type="InterPro" id="IPR036961">
    <property type="entry name" value="Kinesin_motor_dom_sf"/>
</dbReference>
<name>A0A9W6WJY2_9STRA</name>
<evidence type="ECO:0000256" key="2">
    <source>
        <dbReference type="ARBA" id="ARBA00022490"/>
    </source>
</evidence>
<comment type="caution">
    <text evidence="8">The sequence shown here is derived from an EMBL/GenBank/DDBJ whole genome shotgun (WGS) entry which is preliminary data.</text>
</comment>
<dbReference type="InterPro" id="IPR027417">
    <property type="entry name" value="P-loop_NTPase"/>
</dbReference>
<comment type="similarity">
    <text evidence="6">Belongs to the TRAFAC class myosin-kinesin ATPase superfamily. Kinesin family.</text>
</comment>
<evidence type="ECO:0000256" key="3">
    <source>
        <dbReference type="ARBA" id="ARBA00022741"/>
    </source>
</evidence>
<evidence type="ECO:0000256" key="6">
    <source>
        <dbReference type="PROSITE-ProRule" id="PRU00283"/>
    </source>
</evidence>
<evidence type="ECO:0000256" key="1">
    <source>
        <dbReference type="ARBA" id="ARBA00004496"/>
    </source>
</evidence>
<dbReference type="EMBL" id="BSXW01000241">
    <property type="protein sequence ID" value="GMF16131.1"/>
    <property type="molecule type" value="Genomic_DNA"/>
</dbReference>
<dbReference type="GO" id="GO:0003777">
    <property type="term" value="F:microtubule motor activity"/>
    <property type="evidence" value="ECO:0007669"/>
    <property type="project" value="InterPro"/>
</dbReference>
<reference evidence="8" key="1">
    <citation type="submission" date="2023-04" db="EMBL/GenBank/DDBJ databases">
        <title>Phytophthora lilii NBRC 32176.</title>
        <authorList>
            <person name="Ichikawa N."/>
            <person name="Sato H."/>
            <person name="Tonouchi N."/>
        </authorList>
    </citation>
    <scope>NUCLEOTIDE SEQUENCE</scope>
    <source>
        <strain evidence="8">NBRC 32176</strain>
    </source>
</reference>
<dbReference type="GO" id="GO:0008017">
    <property type="term" value="F:microtubule binding"/>
    <property type="evidence" value="ECO:0007669"/>
    <property type="project" value="InterPro"/>
</dbReference>
<evidence type="ECO:0000313" key="8">
    <source>
        <dbReference type="EMBL" id="GMF16131.1"/>
    </source>
</evidence>
<evidence type="ECO:0000256" key="5">
    <source>
        <dbReference type="ARBA" id="ARBA00023054"/>
    </source>
</evidence>
<sequence>MMEPSADMGIVGRAISHIFAGMDDLRSSGWEFSASLELVEIYNETLRDLLAPVGSTDKIDLRLDSEGKVAVVNSCIHEVTNDQEAWSLLREAMTRRSTKSTKMNDRSSRSHCVITFRYVLPCTGFVNLLDQTHTTPNDAPFSLIASDLTESIH</sequence>
<proteinExistence type="inferred from homology"/>
<accession>A0A9W6WJY2</accession>
<dbReference type="PANTHER" id="PTHR47969:SF15">
    <property type="entry name" value="CHROMOSOME-ASSOCIATED KINESIN KIF4A-RELATED"/>
    <property type="match status" value="1"/>
</dbReference>
<keyword evidence="5" id="KW-0175">Coiled coil</keyword>
<comment type="subcellular location">
    <subcellularLocation>
        <location evidence="1">Cytoplasm</location>
    </subcellularLocation>
</comment>
<dbReference type="Gene3D" id="3.40.850.10">
    <property type="entry name" value="Kinesin motor domain"/>
    <property type="match status" value="1"/>
</dbReference>
<comment type="caution">
    <text evidence="6">Lacks conserved residue(s) required for the propagation of feature annotation.</text>
</comment>
<dbReference type="AlphaFoldDB" id="A0A9W6WJY2"/>
<dbReference type="PROSITE" id="PS50067">
    <property type="entry name" value="KINESIN_MOTOR_2"/>
    <property type="match status" value="1"/>
</dbReference>
<dbReference type="Proteomes" id="UP001165083">
    <property type="component" value="Unassembled WGS sequence"/>
</dbReference>
<keyword evidence="4" id="KW-0067">ATP-binding</keyword>
<feature type="domain" description="Kinesin motor" evidence="7">
    <location>
        <begin position="1"/>
        <end position="153"/>
    </location>
</feature>
<dbReference type="GO" id="GO:0007018">
    <property type="term" value="P:microtubule-based movement"/>
    <property type="evidence" value="ECO:0007669"/>
    <property type="project" value="InterPro"/>
</dbReference>
<evidence type="ECO:0000313" key="9">
    <source>
        <dbReference type="Proteomes" id="UP001165083"/>
    </source>
</evidence>
<gene>
    <name evidence="8" type="ORF">Plil01_000569300</name>
</gene>
<dbReference type="GO" id="GO:0005737">
    <property type="term" value="C:cytoplasm"/>
    <property type="evidence" value="ECO:0007669"/>
    <property type="project" value="UniProtKB-SubCell"/>
</dbReference>
<evidence type="ECO:0000256" key="4">
    <source>
        <dbReference type="ARBA" id="ARBA00022840"/>
    </source>
</evidence>
<dbReference type="SUPFAM" id="SSF52540">
    <property type="entry name" value="P-loop containing nucleoside triphosphate hydrolases"/>
    <property type="match status" value="1"/>
</dbReference>
<evidence type="ECO:0000259" key="7">
    <source>
        <dbReference type="PROSITE" id="PS50067"/>
    </source>
</evidence>
<dbReference type="GO" id="GO:0005875">
    <property type="term" value="C:microtubule associated complex"/>
    <property type="evidence" value="ECO:0007669"/>
    <property type="project" value="TreeGrafter"/>
</dbReference>
<dbReference type="GO" id="GO:0051231">
    <property type="term" value="P:spindle elongation"/>
    <property type="evidence" value="ECO:0007669"/>
    <property type="project" value="TreeGrafter"/>
</dbReference>
<keyword evidence="2" id="KW-0963">Cytoplasm</keyword>
<organism evidence="8 9">
    <name type="scientific">Phytophthora lilii</name>
    <dbReference type="NCBI Taxonomy" id="2077276"/>
    <lineage>
        <taxon>Eukaryota</taxon>
        <taxon>Sar</taxon>
        <taxon>Stramenopiles</taxon>
        <taxon>Oomycota</taxon>
        <taxon>Peronosporomycetes</taxon>
        <taxon>Peronosporales</taxon>
        <taxon>Peronosporaceae</taxon>
        <taxon>Phytophthora</taxon>
    </lineage>
</organism>
<dbReference type="GO" id="GO:0007052">
    <property type="term" value="P:mitotic spindle organization"/>
    <property type="evidence" value="ECO:0007669"/>
    <property type="project" value="TreeGrafter"/>
</dbReference>
<dbReference type="PANTHER" id="PTHR47969">
    <property type="entry name" value="CHROMOSOME-ASSOCIATED KINESIN KIF4A-RELATED"/>
    <property type="match status" value="1"/>
</dbReference>
<dbReference type="GO" id="GO:0005524">
    <property type="term" value="F:ATP binding"/>
    <property type="evidence" value="ECO:0007669"/>
    <property type="project" value="UniProtKB-KW"/>
</dbReference>
<keyword evidence="9" id="KW-1185">Reference proteome</keyword>
<protein>
    <submittedName>
        <fullName evidence="8">Unnamed protein product</fullName>
    </submittedName>
</protein>
<dbReference type="Pfam" id="PF00225">
    <property type="entry name" value="Kinesin"/>
    <property type="match status" value="1"/>
</dbReference>
<keyword evidence="3" id="KW-0547">Nucleotide-binding</keyword>
<dbReference type="OrthoDB" id="3176171at2759"/>
<dbReference type="InterPro" id="IPR027640">
    <property type="entry name" value="Kinesin-like_fam"/>
</dbReference>
<dbReference type="InterPro" id="IPR001752">
    <property type="entry name" value="Kinesin_motor_dom"/>
</dbReference>